<evidence type="ECO:0000256" key="11">
    <source>
        <dbReference type="ARBA" id="ARBA00023033"/>
    </source>
</evidence>
<evidence type="ECO:0000256" key="8">
    <source>
        <dbReference type="ARBA" id="ARBA00022848"/>
    </source>
</evidence>
<feature type="transmembrane region" description="Helical" evidence="15">
    <location>
        <begin position="29"/>
        <end position="48"/>
    </location>
</feature>
<proteinExistence type="inferred from homology"/>
<dbReference type="InterPro" id="IPR017972">
    <property type="entry name" value="Cyt_P450_CS"/>
</dbReference>
<evidence type="ECO:0000256" key="10">
    <source>
        <dbReference type="ARBA" id="ARBA00023004"/>
    </source>
</evidence>
<evidence type="ECO:0008006" key="18">
    <source>
        <dbReference type="Google" id="ProtNLM"/>
    </source>
</evidence>
<dbReference type="Gene3D" id="1.10.630.10">
    <property type="entry name" value="Cytochrome P450"/>
    <property type="match status" value="1"/>
</dbReference>
<dbReference type="Pfam" id="PF00067">
    <property type="entry name" value="p450"/>
    <property type="match status" value="1"/>
</dbReference>
<evidence type="ECO:0000256" key="7">
    <source>
        <dbReference type="ARBA" id="ARBA00022824"/>
    </source>
</evidence>
<sequence>MEMFATAAVIIVVAHLALGLLLWLRVRKLYSYPGLLGFPVFGNLYYFYRTLLLVSSESVANRMDRVAQKYGKDGLCFHWCNGFKTVVFVTCPRVVKEIVFHRNLYDLSDVILRGLAPYFRGPFLNFHAGAEWKLKRKEYNIFLRKSNVDREYFNRFIKTADELVDLMLDSPSAIDVNHLIIGPLLNTSMGTIFGNENSLVYHPKIINLMKWLKIIAQYIIVNPELAEPILTIFRPIDEIFYPKAGELRKMIFGRKDNTFKSIQDSLPIKENSLSMHIVSRSIKNNNSKNSLLKELQELFFTSTNGLTSFLANSIILLSLLPDIQERAWKEQYEIFGNDNRDPTIEDIQQMEFLNRVIKEMLRFLSPAVSAKMASGDININGITIPSGTNVIFLRRYMRMDPKHWKNPKIFDPDRFLEESETLKHSHSPFGIGMRRCPGEYYSIILMKTIFSKILRKLKLRTLQKDFRFEDIQYKCIIMMEVANPPLLQVEERE</sequence>
<evidence type="ECO:0000256" key="14">
    <source>
        <dbReference type="RuleBase" id="RU000461"/>
    </source>
</evidence>
<dbReference type="PANTHER" id="PTHR24291">
    <property type="entry name" value="CYTOCHROME P450 FAMILY 4"/>
    <property type="match status" value="1"/>
</dbReference>
<evidence type="ECO:0000256" key="9">
    <source>
        <dbReference type="ARBA" id="ARBA00023002"/>
    </source>
</evidence>
<accession>A0A9P0H4G7</accession>
<keyword evidence="15" id="KW-1133">Transmembrane helix</keyword>
<comment type="subcellular location">
    <subcellularLocation>
        <location evidence="3">Endoplasmic reticulum membrane</location>
        <topology evidence="3">Peripheral membrane protein</topology>
    </subcellularLocation>
    <subcellularLocation>
        <location evidence="2">Microsome membrane</location>
        <topology evidence="2">Peripheral membrane protein</topology>
    </subcellularLocation>
</comment>
<evidence type="ECO:0000313" key="17">
    <source>
        <dbReference type="Proteomes" id="UP001152798"/>
    </source>
</evidence>
<keyword evidence="15" id="KW-0812">Transmembrane</keyword>
<dbReference type="InterPro" id="IPR001128">
    <property type="entry name" value="Cyt_P450"/>
</dbReference>
<keyword evidence="7" id="KW-0256">Endoplasmic reticulum</keyword>
<dbReference type="GO" id="GO:0005789">
    <property type="term" value="C:endoplasmic reticulum membrane"/>
    <property type="evidence" value="ECO:0007669"/>
    <property type="project" value="UniProtKB-SubCell"/>
</dbReference>
<keyword evidence="8" id="KW-0492">Microsome</keyword>
<dbReference type="PROSITE" id="PS00086">
    <property type="entry name" value="CYTOCHROME_P450"/>
    <property type="match status" value="1"/>
</dbReference>
<organism evidence="16 17">
    <name type="scientific">Nezara viridula</name>
    <name type="common">Southern green stink bug</name>
    <name type="synonym">Cimex viridulus</name>
    <dbReference type="NCBI Taxonomy" id="85310"/>
    <lineage>
        <taxon>Eukaryota</taxon>
        <taxon>Metazoa</taxon>
        <taxon>Ecdysozoa</taxon>
        <taxon>Arthropoda</taxon>
        <taxon>Hexapoda</taxon>
        <taxon>Insecta</taxon>
        <taxon>Pterygota</taxon>
        <taxon>Neoptera</taxon>
        <taxon>Paraneoptera</taxon>
        <taxon>Hemiptera</taxon>
        <taxon>Heteroptera</taxon>
        <taxon>Panheteroptera</taxon>
        <taxon>Pentatomomorpha</taxon>
        <taxon>Pentatomoidea</taxon>
        <taxon>Pentatomidae</taxon>
        <taxon>Pentatominae</taxon>
        <taxon>Nezara</taxon>
    </lineage>
</organism>
<dbReference type="OrthoDB" id="1372046at2759"/>
<gene>
    <name evidence="16" type="ORF">NEZAVI_LOCUS5085</name>
</gene>
<evidence type="ECO:0000256" key="2">
    <source>
        <dbReference type="ARBA" id="ARBA00004174"/>
    </source>
</evidence>
<keyword evidence="10 13" id="KW-0408">Iron</keyword>
<dbReference type="AlphaFoldDB" id="A0A9P0H4G7"/>
<dbReference type="InterPro" id="IPR036396">
    <property type="entry name" value="Cyt_P450_sf"/>
</dbReference>
<evidence type="ECO:0000256" key="13">
    <source>
        <dbReference type="PIRSR" id="PIRSR602401-1"/>
    </source>
</evidence>
<keyword evidence="9 14" id="KW-0560">Oxidoreductase</keyword>
<keyword evidence="6 13" id="KW-0479">Metal-binding</keyword>
<dbReference type="InterPro" id="IPR050196">
    <property type="entry name" value="Cytochrome_P450_Monoox"/>
</dbReference>
<dbReference type="SUPFAM" id="SSF48264">
    <property type="entry name" value="Cytochrome P450"/>
    <property type="match status" value="1"/>
</dbReference>
<keyword evidence="17" id="KW-1185">Reference proteome</keyword>
<keyword evidence="5 13" id="KW-0349">Heme</keyword>
<protein>
    <recommendedName>
        <fullName evidence="18">Cytochrome P450</fullName>
    </recommendedName>
</protein>
<dbReference type="GO" id="GO:0016705">
    <property type="term" value="F:oxidoreductase activity, acting on paired donors, with incorporation or reduction of molecular oxygen"/>
    <property type="evidence" value="ECO:0007669"/>
    <property type="project" value="InterPro"/>
</dbReference>
<dbReference type="InterPro" id="IPR002401">
    <property type="entry name" value="Cyt_P450_E_grp-I"/>
</dbReference>
<evidence type="ECO:0000256" key="15">
    <source>
        <dbReference type="SAM" id="Phobius"/>
    </source>
</evidence>
<evidence type="ECO:0000313" key="16">
    <source>
        <dbReference type="EMBL" id="CAH1394620.1"/>
    </source>
</evidence>
<dbReference type="GO" id="GO:0005506">
    <property type="term" value="F:iron ion binding"/>
    <property type="evidence" value="ECO:0007669"/>
    <property type="project" value="InterPro"/>
</dbReference>
<reference evidence="16" key="1">
    <citation type="submission" date="2022-01" db="EMBL/GenBank/DDBJ databases">
        <authorList>
            <person name="King R."/>
        </authorList>
    </citation>
    <scope>NUCLEOTIDE SEQUENCE</scope>
</reference>
<keyword evidence="12 15" id="KW-0472">Membrane</keyword>
<evidence type="ECO:0000256" key="1">
    <source>
        <dbReference type="ARBA" id="ARBA00001971"/>
    </source>
</evidence>
<dbReference type="EMBL" id="OV725079">
    <property type="protein sequence ID" value="CAH1394620.1"/>
    <property type="molecule type" value="Genomic_DNA"/>
</dbReference>
<evidence type="ECO:0000256" key="12">
    <source>
        <dbReference type="ARBA" id="ARBA00023136"/>
    </source>
</evidence>
<dbReference type="Proteomes" id="UP001152798">
    <property type="component" value="Chromosome 3"/>
</dbReference>
<evidence type="ECO:0000256" key="4">
    <source>
        <dbReference type="ARBA" id="ARBA00010617"/>
    </source>
</evidence>
<evidence type="ECO:0000256" key="6">
    <source>
        <dbReference type="ARBA" id="ARBA00022723"/>
    </source>
</evidence>
<evidence type="ECO:0000256" key="5">
    <source>
        <dbReference type="ARBA" id="ARBA00022617"/>
    </source>
</evidence>
<dbReference type="PRINTS" id="PR00463">
    <property type="entry name" value="EP450I"/>
</dbReference>
<keyword evidence="11 14" id="KW-0503">Monooxygenase</keyword>
<dbReference type="GO" id="GO:0020037">
    <property type="term" value="F:heme binding"/>
    <property type="evidence" value="ECO:0007669"/>
    <property type="project" value="InterPro"/>
</dbReference>
<comment type="similarity">
    <text evidence="4 14">Belongs to the cytochrome P450 family.</text>
</comment>
<feature type="binding site" description="axial binding residue" evidence="13">
    <location>
        <position position="436"/>
    </location>
    <ligand>
        <name>heme</name>
        <dbReference type="ChEBI" id="CHEBI:30413"/>
    </ligand>
    <ligandPart>
        <name>Fe</name>
        <dbReference type="ChEBI" id="CHEBI:18248"/>
    </ligandPart>
</feature>
<dbReference type="PANTHER" id="PTHR24291:SF189">
    <property type="entry name" value="CYTOCHROME P450 4C3-RELATED"/>
    <property type="match status" value="1"/>
</dbReference>
<dbReference type="GO" id="GO:0004497">
    <property type="term" value="F:monooxygenase activity"/>
    <property type="evidence" value="ECO:0007669"/>
    <property type="project" value="UniProtKB-KW"/>
</dbReference>
<comment type="cofactor">
    <cofactor evidence="1 13">
        <name>heme</name>
        <dbReference type="ChEBI" id="CHEBI:30413"/>
    </cofactor>
</comment>
<evidence type="ECO:0000256" key="3">
    <source>
        <dbReference type="ARBA" id="ARBA00004406"/>
    </source>
</evidence>
<name>A0A9P0H4G7_NEZVI</name>